<keyword evidence="7" id="KW-0067">ATP-binding</keyword>
<protein>
    <submittedName>
        <fullName evidence="11">Nucleotidyltransferase domain-containing protein</fullName>
    </submittedName>
</protein>
<keyword evidence="4" id="KW-0548">Nucleotidyltransferase</keyword>
<evidence type="ECO:0000256" key="6">
    <source>
        <dbReference type="ARBA" id="ARBA00022741"/>
    </source>
</evidence>
<dbReference type="Gene3D" id="3.30.460.10">
    <property type="entry name" value="Beta Polymerase, domain 2"/>
    <property type="match status" value="1"/>
</dbReference>
<evidence type="ECO:0000256" key="4">
    <source>
        <dbReference type="ARBA" id="ARBA00022695"/>
    </source>
</evidence>
<keyword evidence="8" id="KW-0460">Magnesium</keyword>
<dbReference type="Pfam" id="PF01909">
    <property type="entry name" value="NTP_transf_2"/>
    <property type="match status" value="1"/>
</dbReference>
<dbReference type="InterPro" id="IPR043519">
    <property type="entry name" value="NT_sf"/>
</dbReference>
<comment type="cofactor">
    <cofactor evidence="1">
        <name>Mg(2+)</name>
        <dbReference type="ChEBI" id="CHEBI:18420"/>
    </cofactor>
</comment>
<evidence type="ECO:0000256" key="7">
    <source>
        <dbReference type="ARBA" id="ARBA00022840"/>
    </source>
</evidence>
<dbReference type="Proteomes" id="UP001209074">
    <property type="component" value="Unassembled WGS sequence"/>
</dbReference>
<evidence type="ECO:0000256" key="3">
    <source>
        <dbReference type="ARBA" id="ARBA00022679"/>
    </source>
</evidence>
<evidence type="ECO:0000313" key="11">
    <source>
        <dbReference type="EMBL" id="MCW4092675.1"/>
    </source>
</evidence>
<dbReference type="PANTHER" id="PTHR33571:SF14">
    <property type="entry name" value="PROTEIN ADENYLYLTRANSFERASE MJ0435-RELATED"/>
    <property type="match status" value="1"/>
</dbReference>
<dbReference type="SUPFAM" id="SSF81301">
    <property type="entry name" value="Nucleotidyltransferase"/>
    <property type="match status" value="1"/>
</dbReference>
<evidence type="ECO:0000256" key="2">
    <source>
        <dbReference type="ARBA" id="ARBA00022649"/>
    </source>
</evidence>
<dbReference type="EMBL" id="JAPDUS010000004">
    <property type="protein sequence ID" value="MCW4092675.1"/>
    <property type="molecule type" value="Genomic_DNA"/>
</dbReference>
<accession>A0AAW5TWL6</accession>
<dbReference type="PANTHER" id="PTHR33571">
    <property type="entry name" value="SSL8005 PROTEIN"/>
    <property type="match status" value="1"/>
</dbReference>
<proteinExistence type="inferred from homology"/>
<evidence type="ECO:0000256" key="8">
    <source>
        <dbReference type="ARBA" id="ARBA00022842"/>
    </source>
</evidence>
<comment type="similarity">
    <text evidence="9">Belongs to the MntA antitoxin family.</text>
</comment>
<keyword evidence="6" id="KW-0547">Nucleotide-binding</keyword>
<dbReference type="CDD" id="cd05403">
    <property type="entry name" value="NT_KNTase_like"/>
    <property type="match status" value="1"/>
</dbReference>
<gene>
    <name evidence="11" type="ORF">ONT05_03725</name>
</gene>
<comment type="caution">
    <text evidence="11">The sequence shown here is derived from an EMBL/GenBank/DDBJ whole genome shotgun (WGS) entry which is preliminary data.</text>
</comment>
<dbReference type="GO" id="GO:0016779">
    <property type="term" value="F:nucleotidyltransferase activity"/>
    <property type="evidence" value="ECO:0007669"/>
    <property type="project" value="UniProtKB-KW"/>
</dbReference>
<name>A0AAW5TWL6_9BACT</name>
<dbReference type="InterPro" id="IPR002934">
    <property type="entry name" value="Polymerase_NTP_transf_dom"/>
</dbReference>
<dbReference type="InterPro" id="IPR052038">
    <property type="entry name" value="Type-VII_TA_antitoxin"/>
</dbReference>
<feature type="domain" description="Polymerase nucleotidyl transferase" evidence="10">
    <location>
        <begin position="13"/>
        <end position="54"/>
    </location>
</feature>
<dbReference type="AlphaFoldDB" id="A0AAW5TWL6"/>
<evidence type="ECO:0000256" key="9">
    <source>
        <dbReference type="ARBA" id="ARBA00038276"/>
    </source>
</evidence>
<keyword evidence="2" id="KW-1277">Toxin-antitoxin system</keyword>
<sequence length="71" mass="8051">MKSREYYISLITSHAEELKKNFGIKSLRLFGSVSRNEQKEGSDVDICVDITENVPCSKTETFSRKPAGMFC</sequence>
<dbReference type="GO" id="GO:0046872">
    <property type="term" value="F:metal ion binding"/>
    <property type="evidence" value="ECO:0007669"/>
    <property type="project" value="UniProtKB-KW"/>
</dbReference>
<evidence type="ECO:0000256" key="1">
    <source>
        <dbReference type="ARBA" id="ARBA00001946"/>
    </source>
</evidence>
<keyword evidence="5" id="KW-0479">Metal-binding</keyword>
<dbReference type="RefSeq" id="WP_264980753.1">
    <property type="nucleotide sequence ID" value="NZ_JAPDUS010000004.1"/>
</dbReference>
<reference evidence="11" key="1">
    <citation type="submission" date="2022-11" db="EMBL/GenBank/DDBJ databases">
        <title>Genomic repertoires linked with pathogenic potency of arthritogenic Prevotella copri isolated from the gut of rheumatoid arthritis patients.</title>
        <authorList>
            <person name="Nii T."/>
            <person name="Maeda Y."/>
            <person name="Motooka D."/>
            <person name="Naito M."/>
            <person name="Matsumoto Y."/>
            <person name="Ogawa T."/>
            <person name="Oguro-Igashira E."/>
            <person name="Kishikawa T."/>
            <person name="Yamashita M."/>
            <person name="Koizumi S."/>
            <person name="Kurakawa T."/>
            <person name="Okumura R."/>
            <person name="Kayama H."/>
            <person name="Murakami M."/>
            <person name="Sakaguchi T."/>
            <person name="Das B."/>
            <person name="Nakamura S."/>
            <person name="Okada Y."/>
            <person name="Kumanogoh A."/>
            <person name="Takeda K."/>
        </authorList>
    </citation>
    <scope>NUCLEOTIDE SEQUENCE</scope>
    <source>
        <strain evidence="11">N016-13</strain>
    </source>
</reference>
<keyword evidence="3" id="KW-0808">Transferase</keyword>
<evidence type="ECO:0000313" key="12">
    <source>
        <dbReference type="Proteomes" id="UP001209074"/>
    </source>
</evidence>
<evidence type="ECO:0000259" key="10">
    <source>
        <dbReference type="Pfam" id="PF01909"/>
    </source>
</evidence>
<dbReference type="GO" id="GO:0005524">
    <property type="term" value="F:ATP binding"/>
    <property type="evidence" value="ECO:0007669"/>
    <property type="project" value="UniProtKB-KW"/>
</dbReference>
<organism evidence="11 12">
    <name type="scientific">Segatella copri</name>
    <dbReference type="NCBI Taxonomy" id="165179"/>
    <lineage>
        <taxon>Bacteria</taxon>
        <taxon>Pseudomonadati</taxon>
        <taxon>Bacteroidota</taxon>
        <taxon>Bacteroidia</taxon>
        <taxon>Bacteroidales</taxon>
        <taxon>Prevotellaceae</taxon>
        <taxon>Segatella</taxon>
    </lineage>
</organism>
<evidence type="ECO:0000256" key="5">
    <source>
        <dbReference type="ARBA" id="ARBA00022723"/>
    </source>
</evidence>